<reference evidence="2 3" key="1">
    <citation type="submission" date="2019-06" db="EMBL/GenBank/DDBJ databases">
        <title>Draft genome sequence of the filamentous fungus Phialemoniopsis curvata isolated from diesel fuel.</title>
        <authorList>
            <person name="Varaljay V.A."/>
            <person name="Lyon W.J."/>
            <person name="Crouch A.L."/>
            <person name="Drake C.E."/>
            <person name="Hollomon J.M."/>
            <person name="Nadeau L.J."/>
            <person name="Nunn H.S."/>
            <person name="Stevenson B.S."/>
            <person name="Bojanowski C.L."/>
            <person name="Crookes-Goodson W.J."/>
        </authorList>
    </citation>
    <scope>NUCLEOTIDE SEQUENCE [LARGE SCALE GENOMIC DNA]</scope>
    <source>
        <strain evidence="2 3">D216</strain>
    </source>
</reference>
<dbReference type="EMBL" id="SKBQ01000022">
    <property type="protein sequence ID" value="TPX15250.1"/>
    <property type="molecule type" value="Genomic_DNA"/>
</dbReference>
<evidence type="ECO:0000313" key="2">
    <source>
        <dbReference type="EMBL" id="TPX15250.1"/>
    </source>
</evidence>
<comment type="caution">
    <text evidence="2">The sequence shown here is derived from an EMBL/GenBank/DDBJ whole genome shotgun (WGS) entry which is preliminary data.</text>
</comment>
<dbReference type="AlphaFoldDB" id="A0A507BFC7"/>
<keyword evidence="3" id="KW-1185">Reference proteome</keyword>
<dbReference type="GeneID" id="41971974"/>
<evidence type="ECO:0000313" key="3">
    <source>
        <dbReference type="Proteomes" id="UP000319257"/>
    </source>
</evidence>
<dbReference type="RefSeq" id="XP_030996961.1">
    <property type="nucleotide sequence ID" value="XM_031138948.1"/>
</dbReference>
<feature type="compositionally biased region" description="Low complexity" evidence="1">
    <location>
        <begin position="7"/>
        <end position="17"/>
    </location>
</feature>
<protein>
    <submittedName>
        <fullName evidence="2">Uncharacterized protein</fullName>
    </submittedName>
</protein>
<proteinExistence type="predicted"/>
<sequence>MAERPSARAPGGAAGRSLMPSLTTKEPANRVVKYRFRASGLDSLGANDPNTAASVVQFASLTLAASEVKRQHAHSDWDTSCLDETGSLGWGFVWWVAQSGSGQGLTFDLAFDI</sequence>
<dbReference type="InParanoid" id="A0A507BFC7"/>
<organism evidence="2 3">
    <name type="scientific">Thyridium curvatum</name>
    <dbReference type="NCBI Taxonomy" id="1093900"/>
    <lineage>
        <taxon>Eukaryota</taxon>
        <taxon>Fungi</taxon>
        <taxon>Dikarya</taxon>
        <taxon>Ascomycota</taxon>
        <taxon>Pezizomycotina</taxon>
        <taxon>Sordariomycetes</taxon>
        <taxon>Sordariomycetidae</taxon>
        <taxon>Thyridiales</taxon>
        <taxon>Thyridiaceae</taxon>
        <taxon>Thyridium</taxon>
    </lineage>
</organism>
<name>A0A507BFC7_9PEZI</name>
<feature type="region of interest" description="Disordered" evidence="1">
    <location>
        <begin position="1"/>
        <end position="26"/>
    </location>
</feature>
<dbReference type="Proteomes" id="UP000319257">
    <property type="component" value="Unassembled WGS sequence"/>
</dbReference>
<gene>
    <name evidence="2" type="ORF">E0L32_004527</name>
</gene>
<evidence type="ECO:0000256" key="1">
    <source>
        <dbReference type="SAM" id="MobiDB-lite"/>
    </source>
</evidence>
<accession>A0A507BFC7</accession>